<protein>
    <submittedName>
        <fullName evidence="2">Uncharacterized protein</fullName>
    </submittedName>
</protein>
<gene>
    <name evidence="2" type="ORF">SAMN04488025_103161</name>
</gene>
<keyword evidence="3" id="KW-1185">Reference proteome</keyword>
<sequence length="80" mass="8024">MSEDENAADGALVHGERVSGETGRRMSAAGHPPLLLKGAGGNEIKAEAFSPAGEIREVKAFGEGNPVAGGGADGDDHAVR</sequence>
<dbReference type="EMBL" id="FOOK01000003">
    <property type="protein sequence ID" value="SFF72055.1"/>
    <property type="molecule type" value="Genomic_DNA"/>
</dbReference>
<feature type="region of interest" description="Disordered" evidence="1">
    <location>
        <begin position="1"/>
        <end position="39"/>
    </location>
</feature>
<accession>A0A1I2KYL7</accession>
<dbReference type="Proteomes" id="UP000198661">
    <property type="component" value="Unassembled WGS sequence"/>
</dbReference>
<dbReference type="AlphaFoldDB" id="A0A1I2KYL7"/>
<evidence type="ECO:0000313" key="3">
    <source>
        <dbReference type="Proteomes" id="UP000198661"/>
    </source>
</evidence>
<organism evidence="2 3">
    <name type="scientific">Planifilum fulgidum</name>
    <dbReference type="NCBI Taxonomy" id="201973"/>
    <lineage>
        <taxon>Bacteria</taxon>
        <taxon>Bacillati</taxon>
        <taxon>Bacillota</taxon>
        <taxon>Bacilli</taxon>
        <taxon>Bacillales</taxon>
        <taxon>Thermoactinomycetaceae</taxon>
        <taxon>Planifilum</taxon>
    </lineage>
</organism>
<name>A0A1I2KYL7_9BACL</name>
<feature type="compositionally biased region" description="Basic and acidic residues" evidence="1">
    <location>
        <begin position="14"/>
        <end position="24"/>
    </location>
</feature>
<dbReference type="STRING" id="201973.SAMN04488025_103161"/>
<evidence type="ECO:0000313" key="2">
    <source>
        <dbReference type="EMBL" id="SFF72055.1"/>
    </source>
</evidence>
<evidence type="ECO:0000256" key="1">
    <source>
        <dbReference type="SAM" id="MobiDB-lite"/>
    </source>
</evidence>
<proteinExistence type="predicted"/>
<reference evidence="2 3" key="1">
    <citation type="submission" date="2016-10" db="EMBL/GenBank/DDBJ databases">
        <authorList>
            <person name="de Groot N.N."/>
        </authorList>
    </citation>
    <scope>NUCLEOTIDE SEQUENCE [LARGE SCALE GENOMIC DNA]</scope>
    <source>
        <strain evidence="2 3">DSM 44945</strain>
    </source>
</reference>